<dbReference type="Proteomes" id="UP000009168">
    <property type="component" value="Unassembled WGS sequence"/>
</dbReference>
<keyword evidence="2 9" id="KW-0812">Transmembrane</keyword>
<evidence type="ECO:0000256" key="6">
    <source>
        <dbReference type="ARBA" id="ARBA00023136"/>
    </source>
</evidence>
<dbReference type="PANTHER" id="PTHR12763">
    <property type="match status" value="1"/>
</dbReference>
<dbReference type="SUPFAM" id="SSF46565">
    <property type="entry name" value="Chaperone J-domain"/>
    <property type="match status" value="1"/>
</dbReference>
<dbReference type="HOGENOM" id="CLU_774989_0_0_1"/>
<evidence type="ECO:0000256" key="2">
    <source>
        <dbReference type="ARBA" id="ARBA00022692"/>
    </source>
</evidence>
<dbReference type="KEGG" id="tet:TTHERM_00656050"/>
<dbReference type="PANTHER" id="PTHR12763:SF28">
    <property type="entry name" value="GEO10507P1-RELATED"/>
    <property type="match status" value="1"/>
</dbReference>
<keyword evidence="3" id="KW-0999">Mitochondrion inner membrane</keyword>
<name>Q22GV1_TETTS</name>
<keyword evidence="4 9" id="KW-1133">Transmembrane helix</keyword>
<evidence type="ECO:0000256" key="8">
    <source>
        <dbReference type="SAM" id="MobiDB-lite"/>
    </source>
</evidence>
<feature type="domain" description="J" evidence="10">
    <location>
        <begin position="305"/>
        <end position="358"/>
    </location>
</feature>
<dbReference type="CDD" id="cd06257">
    <property type="entry name" value="DnaJ"/>
    <property type="match status" value="1"/>
</dbReference>
<dbReference type="GO" id="GO:0030150">
    <property type="term" value="P:protein import into mitochondrial matrix"/>
    <property type="evidence" value="ECO:0007669"/>
    <property type="project" value="TreeGrafter"/>
</dbReference>
<keyword evidence="5" id="KW-0496">Mitochondrion</keyword>
<evidence type="ECO:0000256" key="3">
    <source>
        <dbReference type="ARBA" id="ARBA00022792"/>
    </source>
</evidence>
<dbReference type="InterPro" id="IPR036869">
    <property type="entry name" value="J_dom_sf"/>
</dbReference>
<evidence type="ECO:0000313" key="11">
    <source>
        <dbReference type="EMBL" id="EAR84573.1"/>
    </source>
</evidence>
<dbReference type="eggNOG" id="KOG0723">
    <property type="taxonomic scope" value="Eukaryota"/>
</dbReference>
<comment type="similarity">
    <text evidence="7">Belongs to the TIM14 family.</text>
</comment>
<dbReference type="Gene3D" id="1.10.287.110">
    <property type="entry name" value="DnaJ domain"/>
    <property type="match status" value="1"/>
</dbReference>
<dbReference type="RefSeq" id="XP_001032236.1">
    <property type="nucleotide sequence ID" value="XM_001032236.3"/>
</dbReference>
<dbReference type="PROSITE" id="PS50076">
    <property type="entry name" value="DNAJ_2"/>
    <property type="match status" value="1"/>
</dbReference>
<evidence type="ECO:0000259" key="10">
    <source>
        <dbReference type="PROSITE" id="PS50076"/>
    </source>
</evidence>
<dbReference type="GO" id="GO:0001405">
    <property type="term" value="C:PAM complex, Tim23 associated import motor"/>
    <property type="evidence" value="ECO:0007669"/>
    <property type="project" value="TreeGrafter"/>
</dbReference>
<feature type="transmembrane region" description="Helical" evidence="9">
    <location>
        <begin position="253"/>
        <end position="271"/>
    </location>
</feature>
<dbReference type="SMART" id="SM00271">
    <property type="entry name" value="DnaJ"/>
    <property type="match status" value="1"/>
</dbReference>
<evidence type="ECO:0000256" key="7">
    <source>
        <dbReference type="ARBA" id="ARBA00038105"/>
    </source>
</evidence>
<keyword evidence="12" id="KW-1185">Reference proteome</keyword>
<proteinExistence type="inferred from homology"/>
<dbReference type="AlphaFoldDB" id="Q22GV1"/>
<accession>Q22GV1</accession>
<sequence>MQTTENSQEIQSELQSSVFSFFEEIKGKFFGPKKVEEVKVFEPDVVKSVEELQVKILESSQTSPFLSDFEKKCFRNLDYSYKLDQTDNFFKFYNRLIYSVHPRILEQEQKAKEMTWSQVFSELKDFQKKKVEYLREKYKNQKNKQEEEDDDDEVNEQGYGGDIFGQQKEKVRQNDDLDKLYDIGTHFKYFKKEYYTNQAKIDQTSKNFDIVVYKDSLEDIDPLYATYPKHDIPIIDLFLVRLEKFQLWSSTRIFSMGFLCTFPILVGMVLARQVPKNLGGADLFKTTVSKFLYKGGFQDKMNRREAALILNLKQNATKEEIRKSHRKMMMTNHPDNGGSQYVATKINEAKELMLKGDI</sequence>
<evidence type="ECO:0000256" key="5">
    <source>
        <dbReference type="ARBA" id="ARBA00023128"/>
    </source>
</evidence>
<dbReference type="GeneID" id="7840531"/>
<keyword evidence="6 9" id="KW-0472">Membrane</keyword>
<reference evidence="12" key="1">
    <citation type="journal article" date="2006" name="PLoS Biol.">
        <title>Macronuclear genome sequence of the ciliate Tetrahymena thermophila, a model eukaryote.</title>
        <authorList>
            <person name="Eisen J.A."/>
            <person name="Coyne R.S."/>
            <person name="Wu M."/>
            <person name="Wu D."/>
            <person name="Thiagarajan M."/>
            <person name="Wortman J.R."/>
            <person name="Badger J.H."/>
            <person name="Ren Q."/>
            <person name="Amedeo P."/>
            <person name="Jones K.M."/>
            <person name="Tallon L.J."/>
            <person name="Delcher A.L."/>
            <person name="Salzberg S.L."/>
            <person name="Silva J.C."/>
            <person name="Haas B.J."/>
            <person name="Majoros W.H."/>
            <person name="Farzad M."/>
            <person name="Carlton J.M."/>
            <person name="Smith R.K. Jr."/>
            <person name="Garg J."/>
            <person name="Pearlman R.E."/>
            <person name="Karrer K.M."/>
            <person name="Sun L."/>
            <person name="Manning G."/>
            <person name="Elde N.C."/>
            <person name="Turkewitz A.P."/>
            <person name="Asai D.J."/>
            <person name="Wilkes D.E."/>
            <person name="Wang Y."/>
            <person name="Cai H."/>
            <person name="Collins K."/>
            <person name="Stewart B.A."/>
            <person name="Lee S.R."/>
            <person name="Wilamowska K."/>
            <person name="Weinberg Z."/>
            <person name="Ruzzo W.L."/>
            <person name="Wloga D."/>
            <person name="Gaertig J."/>
            <person name="Frankel J."/>
            <person name="Tsao C.-C."/>
            <person name="Gorovsky M.A."/>
            <person name="Keeling P.J."/>
            <person name="Waller R.F."/>
            <person name="Patron N.J."/>
            <person name="Cherry J.M."/>
            <person name="Stover N.A."/>
            <person name="Krieger C.J."/>
            <person name="del Toro C."/>
            <person name="Ryder H.F."/>
            <person name="Williamson S.C."/>
            <person name="Barbeau R.A."/>
            <person name="Hamilton E.P."/>
            <person name="Orias E."/>
        </authorList>
    </citation>
    <scope>NUCLEOTIDE SEQUENCE [LARGE SCALE GENOMIC DNA]</scope>
    <source>
        <strain evidence="12">SB210</strain>
    </source>
</reference>
<dbReference type="InterPro" id="IPR001623">
    <property type="entry name" value="DnaJ_domain"/>
</dbReference>
<dbReference type="GO" id="GO:0001671">
    <property type="term" value="F:ATPase activator activity"/>
    <property type="evidence" value="ECO:0007669"/>
    <property type="project" value="TreeGrafter"/>
</dbReference>
<evidence type="ECO:0000256" key="1">
    <source>
        <dbReference type="ARBA" id="ARBA00004434"/>
    </source>
</evidence>
<comment type="subcellular location">
    <subcellularLocation>
        <location evidence="1">Mitochondrion inner membrane</location>
        <topology evidence="1">Single-pass membrane protein</topology>
    </subcellularLocation>
</comment>
<gene>
    <name evidence="11" type="ORF">TTHERM_00656050</name>
</gene>
<feature type="compositionally biased region" description="Acidic residues" evidence="8">
    <location>
        <begin position="146"/>
        <end position="155"/>
    </location>
</feature>
<dbReference type="InParanoid" id="Q22GV1"/>
<dbReference type="FunFam" id="1.10.287.110:FF:000001">
    <property type="entry name" value="Import inner membrane translocase subunit tim14"/>
    <property type="match status" value="1"/>
</dbReference>
<dbReference type="Pfam" id="PF00226">
    <property type="entry name" value="DnaJ"/>
    <property type="match status" value="1"/>
</dbReference>
<dbReference type="OrthoDB" id="240298at2759"/>
<feature type="region of interest" description="Disordered" evidence="8">
    <location>
        <begin position="140"/>
        <end position="159"/>
    </location>
</feature>
<evidence type="ECO:0000313" key="12">
    <source>
        <dbReference type="Proteomes" id="UP000009168"/>
    </source>
</evidence>
<protein>
    <submittedName>
        <fullName evidence="11">DnaJ domain protein</fullName>
    </submittedName>
</protein>
<evidence type="ECO:0000256" key="9">
    <source>
        <dbReference type="SAM" id="Phobius"/>
    </source>
</evidence>
<dbReference type="EMBL" id="GG662502">
    <property type="protein sequence ID" value="EAR84573.1"/>
    <property type="molecule type" value="Genomic_DNA"/>
</dbReference>
<dbReference type="STRING" id="312017.Q22GV1"/>
<evidence type="ECO:0000256" key="4">
    <source>
        <dbReference type="ARBA" id="ARBA00022989"/>
    </source>
</evidence>
<organism evidence="11 12">
    <name type="scientific">Tetrahymena thermophila (strain SB210)</name>
    <dbReference type="NCBI Taxonomy" id="312017"/>
    <lineage>
        <taxon>Eukaryota</taxon>
        <taxon>Sar</taxon>
        <taxon>Alveolata</taxon>
        <taxon>Ciliophora</taxon>
        <taxon>Intramacronucleata</taxon>
        <taxon>Oligohymenophorea</taxon>
        <taxon>Hymenostomatida</taxon>
        <taxon>Tetrahymenina</taxon>
        <taxon>Tetrahymenidae</taxon>
        <taxon>Tetrahymena</taxon>
    </lineage>
</organism>